<dbReference type="OMA" id="DCRDFTN"/>
<name>A0A0E0K1Q4_ORYPU</name>
<evidence type="ECO:0000313" key="1">
    <source>
        <dbReference type="EnsemblPlants" id="OPUNC02G20080.2"/>
    </source>
</evidence>
<protein>
    <submittedName>
        <fullName evidence="1">Uncharacterized protein</fullName>
    </submittedName>
</protein>
<dbReference type="HOGENOM" id="CLU_111332_1_0_1"/>
<dbReference type="STRING" id="4537.A0A0E0K1Q4"/>
<proteinExistence type="predicted"/>
<reference evidence="1" key="1">
    <citation type="submission" date="2015-04" db="UniProtKB">
        <authorList>
            <consortium name="EnsemblPlants"/>
        </authorList>
    </citation>
    <scope>IDENTIFICATION</scope>
</reference>
<dbReference type="EnsemblPlants" id="OPUNC02G20080.2">
    <property type="protein sequence ID" value="OPUNC02G20080.2"/>
    <property type="gene ID" value="OPUNC02G20080"/>
</dbReference>
<organism evidence="1">
    <name type="scientific">Oryza punctata</name>
    <name type="common">Red rice</name>
    <dbReference type="NCBI Taxonomy" id="4537"/>
    <lineage>
        <taxon>Eukaryota</taxon>
        <taxon>Viridiplantae</taxon>
        <taxon>Streptophyta</taxon>
        <taxon>Embryophyta</taxon>
        <taxon>Tracheophyta</taxon>
        <taxon>Spermatophyta</taxon>
        <taxon>Magnoliopsida</taxon>
        <taxon>Liliopsida</taxon>
        <taxon>Poales</taxon>
        <taxon>Poaceae</taxon>
        <taxon>BOP clade</taxon>
        <taxon>Oryzoideae</taxon>
        <taxon>Oryzeae</taxon>
        <taxon>Oryzinae</taxon>
        <taxon>Oryza</taxon>
    </lineage>
</organism>
<sequence length="216" mass="23264">MASAPTPATHAAAVYVAAVPLRGPKGPAQALMSAGYSLGLWDLQHFMVLIRPDPARTQALVFDFQPRDPEDALAAFAVLSRSKIPGKFVGAHASMARSSGANREVIKASAMAAGVVRRRTLRRVPDTRCWLVGRHRIGGGDAAVLAADAFSARWPTDLVVGRHDCRDFTNGLVEELTGEKRVLDALRSSVANGDCIYYTRIVSGKHNYPVMKNLSN</sequence>
<keyword evidence="2" id="KW-1185">Reference proteome</keyword>
<dbReference type="AlphaFoldDB" id="A0A0E0K1Q4"/>
<dbReference type="PANTHER" id="PTHR36342">
    <property type="entry name" value="PTB DOMAIN ENGULFMENT ADAPTER"/>
    <property type="match status" value="1"/>
</dbReference>
<dbReference type="PANTHER" id="PTHR36342:SF1">
    <property type="entry name" value="PTB DOMAIN ENGULFMENT ADAPTER"/>
    <property type="match status" value="1"/>
</dbReference>
<dbReference type="Gramene" id="OPUNC02G20080.2">
    <property type="protein sequence ID" value="OPUNC02G20080.2"/>
    <property type="gene ID" value="OPUNC02G20080"/>
</dbReference>
<dbReference type="Proteomes" id="UP000026962">
    <property type="component" value="Chromosome 2"/>
</dbReference>
<dbReference type="eggNOG" id="ENOG502RZWK">
    <property type="taxonomic scope" value="Eukaryota"/>
</dbReference>
<reference evidence="1" key="2">
    <citation type="submission" date="2018-05" db="EMBL/GenBank/DDBJ databases">
        <title>OpunRS2 (Oryza punctata Reference Sequence Version 2).</title>
        <authorList>
            <person name="Zhang J."/>
            <person name="Kudrna D."/>
            <person name="Lee S."/>
            <person name="Talag J."/>
            <person name="Welchert J."/>
            <person name="Wing R.A."/>
        </authorList>
    </citation>
    <scope>NUCLEOTIDE SEQUENCE [LARGE SCALE GENOMIC DNA]</scope>
</reference>
<evidence type="ECO:0000313" key="2">
    <source>
        <dbReference type="Proteomes" id="UP000026962"/>
    </source>
</evidence>
<accession>A0A0E0K1Q4</accession>